<dbReference type="Pfam" id="PF04430">
    <property type="entry name" value="DUF498"/>
    <property type="match status" value="1"/>
</dbReference>
<dbReference type="CDD" id="cd05560">
    <property type="entry name" value="Xcc1710_like"/>
    <property type="match status" value="1"/>
</dbReference>
<name>A0A1H7PMA4_9GAMM</name>
<keyword evidence="2" id="KW-1185">Reference proteome</keyword>
<gene>
    <name evidence="1" type="ORF">SAMN05444515_11456</name>
</gene>
<protein>
    <submittedName>
        <fullName evidence="1">Uncharacterized conserved protein, contains Mth938-like domain</fullName>
    </submittedName>
</protein>
<dbReference type="AlphaFoldDB" id="A0A1H7PMA4"/>
<dbReference type="STRING" id="1396821.SAMN05444515_11456"/>
<dbReference type="InterPro" id="IPR036748">
    <property type="entry name" value="MTH938-like_sf"/>
</dbReference>
<dbReference type="Proteomes" id="UP000199256">
    <property type="component" value="Unassembled WGS sequence"/>
</dbReference>
<dbReference type="Gene3D" id="3.40.1230.10">
    <property type="entry name" value="MTH938-like"/>
    <property type="match status" value="1"/>
</dbReference>
<accession>A0A1H7PMA4</accession>
<reference evidence="2" key="1">
    <citation type="submission" date="2016-10" db="EMBL/GenBank/DDBJ databases">
        <authorList>
            <person name="Varghese N."/>
            <person name="Submissions S."/>
        </authorList>
    </citation>
    <scope>NUCLEOTIDE SEQUENCE [LARGE SCALE GENOMIC DNA]</scope>
    <source>
        <strain evidence="2">DSM 241</strain>
    </source>
</reference>
<dbReference type="EMBL" id="FOAA01000014">
    <property type="protein sequence ID" value="SEL36197.1"/>
    <property type="molecule type" value="Genomic_DNA"/>
</dbReference>
<evidence type="ECO:0000313" key="1">
    <source>
        <dbReference type="EMBL" id="SEL36197.1"/>
    </source>
</evidence>
<dbReference type="PANTHER" id="PTHR21192">
    <property type="entry name" value="NUCLEAR PROTEIN E3-3"/>
    <property type="match status" value="1"/>
</dbReference>
<evidence type="ECO:0000313" key="2">
    <source>
        <dbReference type="Proteomes" id="UP000199256"/>
    </source>
</evidence>
<organism evidence="1 2">
    <name type="scientific">Ectothiorhodospira marina</name>
    <dbReference type="NCBI Taxonomy" id="1396821"/>
    <lineage>
        <taxon>Bacteria</taxon>
        <taxon>Pseudomonadati</taxon>
        <taxon>Pseudomonadota</taxon>
        <taxon>Gammaproteobacteria</taxon>
        <taxon>Chromatiales</taxon>
        <taxon>Ectothiorhodospiraceae</taxon>
        <taxon>Ectothiorhodospira</taxon>
    </lineage>
</organism>
<proteinExistence type="predicted"/>
<dbReference type="SUPFAM" id="SSF64076">
    <property type="entry name" value="MTH938-like"/>
    <property type="match status" value="1"/>
</dbReference>
<dbReference type="InterPro" id="IPR007523">
    <property type="entry name" value="NDUFAF3/AAMDC"/>
</dbReference>
<sequence>MKMRREYGEGQNIITAYGGGGVQVNQVPHHESLVVLPDQLIPRWPVAQVEDLQPEVFEPVLALQPEIVLLGTGPVLRWPPRDVLRALRDRGVGLEVMDTSAACRTYNIIMGEGRRVAAALLIPN</sequence>
<dbReference type="PANTHER" id="PTHR21192:SF2">
    <property type="entry name" value="NADH DEHYDROGENASE [UBIQUINONE] 1 ALPHA SUBCOMPLEX ASSEMBLY FACTOR 3"/>
    <property type="match status" value="1"/>
</dbReference>
<dbReference type="RefSeq" id="WP_177169947.1">
    <property type="nucleotide sequence ID" value="NZ_FOAA01000014.1"/>
</dbReference>